<dbReference type="OrthoDB" id="39175at2759"/>
<keyword evidence="2" id="KW-0805">Transcription regulation</keyword>
<feature type="compositionally biased region" description="Low complexity" evidence="6">
    <location>
        <begin position="116"/>
        <end position="131"/>
    </location>
</feature>
<dbReference type="SMART" id="SM00906">
    <property type="entry name" value="Fungal_trans"/>
    <property type="match status" value="1"/>
</dbReference>
<dbReference type="InterPro" id="IPR001138">
    <property type="entry name" value="Zn2Cys6_DnaBD"/>
</dbReference>
<dbReference type="Pfam" id="PF00172">
    <property type="entry name" value="Zn_clus"/>
    <property type="match status" value="1"/>
</dbReference>
<evidence type="ECO:0000313" key="9">
    <source>
        <dbReference type="Proteomes" id="UP000053411"/>
    </source>
</evidence>
<keyword evidence="1" id="KW-0479">Metal-binding</keyword>
<evidence type="ECO:0000256" key="2">
    <source>
        <dbReference type="ARBA" id="ARBA00023015"/>
    </source>
</evidence>
<dbReference type="Proteomes" id="UP000053411">
    <property type="component" value="Unassembled WGS sequence"/>
</dbReference>
<sequence>MASAPRARLKLVQVSGKSRRSVACNQCRAKKIRCNGDIPCDNCLDRAEECVITHRRRPRLQNTPNPAEIMVVQGNSKQHSNPDPYSESNDHVLAPPSEQENQTISHSQLLISTPQEPQYSTTTTQEQSEPPIDVFTNQDVGQEDNSLYATDTLNFEYYGPRCMMSFYSQPAVDWVDSKIKTADYSSTVRRLVRESARMLKMSRDALSSCREPEPAAEVAWQYTNGKSSFNVLYSYFAEGLDLPWGLVERTLFESRLRAHFSGTNNPVTDDKGWYALRNIIWAHGCQIVLSKTRTFHEALQTSWAFFQNALSVHTEILFLHTSLIGVQALISMAYFSEGIGEVSLQYTLCTDALRLACSKGLHRQPSHSWKIPPHEVKHRNWIFWSIYCLEKQICSRSGRPSIMDDDEISCHVPQTVLSEQPNDTLYCHTLIKMMQMASTVKKRLASARALRQPTEQLLQTVRNLKQDLSELKRSVKQNIFLDSAIDVTRLPGGLTLRQAQSLQSHYFCLVLDINTPLTYPWLGISAYLEDNMEVASQVHAAYDDVARVSRSAILATRQINVDGGCSALIARYAPLYSFVNLFIHILRGTNLPTVQSDLLLLDVALGYFSNLEFVTSLRLPRLFVREMCHFARLAVEHKGDSREGNLEQTINGDNEANDAPQDASLTTVSVDQYYTSTLPLSEQDFSGFLLDEDLEAWSTLIPLEEVSGLMF</sequence>
<dbReference type="SMART" id="SM00066">
    <property type="entry name" value="GAL4"/>
    <property type="match status" value="1"/>
</dbReference>
<evidence type="ECO:0000256" key="3">
    <source>
        <dbReference type="ARBA" id="ARBA00023125"/>
    </source>
</evidence>
<dbReference type="Pfam" id="PF04082">
    <property type="entry name" value="Fungal_trans"/>
    <property type="match status" value="1"/>
</dbReference>
<dbReference type="AlphaFoldDB" id="A0A0D2KDE4"/>
<reference evidence="8 9" key="1">
    <citation type="submission" date="2015-01" db="EMBL/GenBank/DDBJ databases">
        <title>The Genome Sequence of Fonsecaea multimorphosa CBS 102226.</title>
        <authorList>
            <consortium name="The Broad Institute Genomics Platform"/>
            <person name="Cuomo C."/>
            <person name="de Hoog S."/>
            <person name="Gorbushina A."/>
            <person name="Stielow B."/>
            <person name="Teixiera M."/>
            <person name="Abouelleil A."/>
            <person name="Chapman S.B."/>
            <person name="Priest M."/>
            <person name="Young S.K."/>
            <person name="Wortman J."/>
            <person name="Nusbaum C."/>
            <person name="Birren B."/>
        </authorList>
    </citation>
    <scope>NUCLEOTIDE SEQUENCE [LARGE SCALE GENOMIC DNA]</scope>
    <source>
        <strain evidence="8 9">CBS 102226</strain>
    </source>
</reference>
<keyword evidence="4" id="KW-0804">Transcription</keyword>
<name>A0A0D2KDE4_9EURO</name>
<dbReference type="CDD" id="cd00067">
    <property type="entry name" value="GAL4"/>
    <property type="match status" value="1"/>
</dbReference>
<dbReference type="CDD" id="cd12148">
    <property type="entry name" value="fungal_TF_MHR"/>
    <property type="match status" value="1"/>
</dbReference>
<dbReference type="STRING" id="1442371.A0A0D2KDE4"/>
<organism evidence="8 9">
    <name type="scientific">Fonsecaea multimorphosa CBS 102226</name>
    <dbReference type="NCBI Taxonomy" id="1442371"/>
    <lineage>
        <taxon>Eukaryota</taxon>
        <taxon>Fungi</taxon>
        <taxon>Dikarya</taxon>
        <taxon>Ascomycota</taxon>
        <taxon>Pezizomycotina</taxon>
        <taxon>Eurotiomycetes</taxon>
        <taxon>Chaetothyriomycetidae</taxon>
        <taxon>Chaetothyriales</taxon>
        <taxon>Herpotrichiellaceae</taxon>
        <taxon>Fonsecaea</taxon>
    </lineage>
</organism>
<feature type="region of interest" description="Disordered" evidence="6">
    <location>
        <begin position="116"/>
        <end position="140"/>
    </location>
</feature>
<keyword evidence="9" id="KW-1185">Reference proteome</keyword>
<dbReference type="InterPro" id="IPR036864">
    <property type="entry name" value="Zn2-C6_fun-type_DNA-bd_sf"/>
</dbReference>
<evidence type="ECO:0000256" key="1">
    <source>
        <dbReference type="ARBA" id="ARBA00022723"/>
    </source>
</evidence>
<dbReference type="InterPro" id="IPR007219">
    <property type="entry name" value="XnlR_reg_dom"/>
</dbReference>
<evidence type="ECO:0000313" key="8">
    <source>
        <dbReference type="EMBL" id="KIX94738.1"/>
    </source>
</evidence>
<dbReference type="GO" id="GO:0000981">
    <property type="term" value="F:DNA-binding transcription factor activity, RNA polymerase II-specific"/>
    <property type="evidence" value="ECO:0007669"/>
    <property type="project" value="InterPro"/>
</dbReference>
<dbReference type="GO" id="GO:0006351">
    <property type="term" value="P:DNA-templated transcription"/>
    <property type="evidence" value="ECO:0007669"/>
    <property type="project" value="InterPro"/>
</dbReference>
<accession>A0A0D2KDE4</accession>
<gene>
    <name evidence="8" type="ORF">Z520_09428</name>
</gene>
<evidence type="ECO:0000256" key="5">
    <source>
        <dbReference type="ARBA" id="ARBA00023242"/>
    </source>
</evidence>
<feature type="domain" description="Zn(2)-C6 fungal-type" evidence="7">
    <location>
        <begin position="23"/>
        <end position="52"/>
    </location>
</feature>
<dbReference type="GO" id="GO:0008270">
    <property type="term" value="F:zinc ion binding"/>
    <property type="evidence" value="ECO:0007669"/>
    <property type="project" value="InterPro"/>
</dbReference>
<dbReference type="PANTHER" id="PTHR46910">
    <property type="entry name" value="TRANSCRIPTION FACTOR PDR1"/>
    <property type="match status" value="1"/>
</dbReference>
<protein>
    <recommendedName>
        <fullName evidence="7">Zn(2)-C6 fungal-type domain-containing protein</fullName>
    </recommendedName>
</protein>
<dbReference type="VEuPathDB" id="FungiDB:Z520_09428"/>
<evidence type="ECO:0000256" key="6">
    <source>
        <dbReference type="SAM" id="MobiDB-lite"/>
    </source>
</evidence>
<evidence type="ECO:0000256" key="4">
    <source>
        <dbReference type="ARBA" id="ARBA00023163"/>
    </source>
</evidence>
<feature type="compositionally biased region" description="Polar residues" evidence="6">
    <location>
        <begin position="74"/>
        <end position="87"/>
    </location>
</feature>
<dbReference type="Gene3D" id="4.10.240.10">
    <property type="entry name" value="Zn(2)-C6 fungal-type DNA-binding domain"/>
    <property type="match status" value="1"/>
</dbReference>
<evidence type="ECO:0000259" key="7">
    <source>
        <dbReference type="PROSITE" id="PS50048"/>
    </source>
</evidence>
<dbReference type="SUPFAM" id="SSF57701">
    <property type="entry name" value="Zn2/Cys6 DNA-binding domain"/>
    <property type="match status" value="1"/>
</dbReference>
<dbReference type="PROSITE" id="PS00463">
    <property type="entry name" value="ZN2_CY6_FUNGAL_1"/>
    <property type="match status" value="1"/>
</dbReference>
<dbReference type="InterPro" id="IPR050987">
    <property type="entry name" value="AtrR-like"/>
</dbReference>
<dbReference type="PROSITE" id="PS50048">
    <property type="entry name" value="ZN2_CY6_FUNGAL_2"/>
    <property type="match status" value="1"/>
</dbReference>
<dbReference type="GeneID" id="27715174"/>
<dbReference type="RefSeq" id="XP_016628861.1">
    <property type="nucleotide sequence ID" value="XM_016779922.1"/>
</dbReference>
<dbReference type="PANTHER" id="PTHR46910:SF25">
    <property type="entry name" value="ABC-TRANSPORTER-REGULATING TRANSCRIPTION FACTOR"/>
    <property type="match status" value="1"/>
</dbReference>
<dbReference type="GO" id="GO:0003677">
    <property type="term" value="F:DNA binding"/>
    <property type="evidence" value="ECO:0007669"/>
    <property type="project" value="UniProtKB-KW"/>
</dbReference>
<keyword evidence="3" id="KW-0238">DNA-binding</keyword>
<dbReference type="EMBL" id="KN848085">
    <property type="protein sequence ID" value="KIX94738.1"/>
    <property type="molecule type" value="Genomic_DNA"/>
</dbReference>
<proteinExistence type="predicted"/>
<feature type="region of interest" description="Disordered" evidence="6">
    <location>
        <begin position="74"/>
        <end position="103"/>
    </location>
</feature>
<keyword evidence="5" id="KW-0539">Nucleus</keyword>